<name>I3T9N8_LOTJA</name>
<evidence type="ECO:0000313" key="1">
    <source>
        <dbReference type="EMBL" id="AFK49230.1"/>
    </source>
</evidence>
<accession>I3T9N8</accession>
<reference evidence="1" key="1">
    <citation type="submission" date="2012-05" db="EMBL/GenBank/DDBJ databases">
        <authorList>
            <person name="Krishnakumar V."/>
            <person name="Cheung F."/>
            <person name="Xiao Y."/>
            <person name="Chan A."/>
            <person name="Moskal W.A."/>
            <person name="Town C.D."/>
        </authorList>
    </citation>
    <scope>NUCLEOTIDE SEQUENCE</scope>
</reference>
<protein>
    <submittedName>
        <fullName evidence="1">Uncharacterized protein</fullName>
    </submittedName>
</protein>
<dbReference type="EMBL" id="BT149436">
    <property type="protein sequence ID" value="AFK49230.1"/>
    <property type="molecule type" value="mRNA"/>
</dbReference>
<organism evidence="1">
    <name type="scientific">Lotus japonicus</name>
    <name type="common">Lotus corniculatus var. japonicus</name>
    <dbReference type="NCBI Taxonomy" id="34305"/>
    <lineage>
        <taxon>Eukaryota</taxon>
        <taxon>Viridiplantae</taxon>
        <taxon>Streptophyta</taxon>
        <taxon>Embryophyta</taxon>
        <taxon>Tracheophyta</taxon>
        <taxon>Spermatophyta</taxon>
        <taxon>Magnoliopsida</taxon>
        <taxon>eudicotyledons</taxon>
        <taxon>Gunneridae</taxon>
        <taxon>Pentapetalae</taxon>
        <taxon>rosids</taxon>
        <taxon>fabids</taxon>
        <taxon>Fabales</taxon>
        <taxon>Fabaceae</taxon>
        <taxon>Papilionoideae</taxon>
        <taxon>50 kb inversion clade</taxon>
        <taxon>NPAAA clade</taxon>
        <taxon>Hologalegina</taxon>
        <taxon>robinioid clade</taxon>
        <taxon>Loteae</taxon>
        <taxon>Lotus</taxon>
    </lineage>
</organism>
<dbReference type="AlphaFoldDB" id="I3T9N8"/>
<proteinExistence type="evidence at transcript level"/>
<sequence>MMPVFNIKECLLVMLVPPPKKSSKTKKYKAGASQTQAKGNGHLMSFRFA</sequence>